<dbReference type="GO" id="GO:0016787">
    <property type="term" value="F:hydrolase activity"/>
    <property type="evidence" value="ECO:0007669"/>
    <property type="project" value="UniProtKB-KW"/>
</dbReference>
<evidence type="ECO:0000256" key="5">
    <source>
        <dbReference type="ARBA" id="ARBA00022884"/>
    </source>
</evidence>
<name>A0A398B0E9_9BACI</name>
<comment type="caution">
    <text evidence="7">The sequence shown here is derived from an EMBL/GenBank/DDBJ whole genome shotgun (WGS) entry which is preliminary data.</text>
</comment>
<dbReference type="GO" id="GO:0006364">
    <property type="term" value="P:rRNA processing"/>
    <property type="evidence" value="ECO:0007669"/>
    <property type="project" value="TreeGrafter"/>
</dbReference>
<protein>
    <submittedName>
        <fullName evidence="7">Rne/Rng family ribonuclease</fullName>
    </submittedName>
</protein>
<evidence type="ECO:0000313" key="7">
    <source>
        <dbReference type="EMBL" id="RID83285.1"/>
    </source>
</evidence>
<dbReference type="GO" id="GO:0046872">
    <property type="term" value="F:metal ion binding"/>
    <property type="evidence" value="ECO:0007669"/>
    <property type="project" value="UniProtKB-KW"/>
</dbReference>
<reference evidence="7 8" key="1">
    <citation type="submission" date="2018-08" db="EMBL/GenBank/DDBJ databases">
        <title>Bacillus jemisoniae sp. nov., Bacillus chryseoplanitiae sp. nov., Bacillus resnikiae sp. nov., and Bacillus frankliniae sp. nov., isolated from Viking spacecraft and associated surfaces.</title>
        <authorList>
            <person name="Seuylemezian A."/>
            <person name="Vaishampayan P."/>
        </authorList>
    </citation>
    <scope>NUCLEOTIDE SEQUENCE [LARGE SCALE GENOMIC DNA]</scope>
    <source>
        <strain evidence="7 8">JJ-247</strain>
    </source>
</reference>
<dbReference type="OrthoDB" id="9804278at2"/>
<dbReference type="EMBL" id="QWVT01000029">
    <property type="protein sequence ID" value="RID83285.1"/>
    <property type="molecule type" value="Genomic_DNA"/>
</dbReference>
<gene>
    <name evidence="7" type="ORF">D1970_17410</name>
</gene>
<evidence type="ECO:0000256" key="4">
    <source>
        <dbReference type="ARBA" id="ARBA00022842"/>
    </source>
</evidence>
<evidence type="ECO:0000256" key="2">
    <source>
        <dbReference type="ARBA" id="ARBA00022723"/>
    </source>
</evidence>
<evidence type="ECO:0000259" key="6">
    <source>
        <dbReference type="Pfam" id="PF10150"/>
    </source>
</evidence>
<dbReference type="GO" id="GO:0004540">
    <property type="term" value="F:RNA nuclease activity"/>
    <property type="evidence" value="ECO:0007669"/>
    <property type="project" value="InterPro"/>
</dbReference>
<dbReference type="Gene3D" id="2.40.50.140">
    <property type="entry name" value="Nucleic acid-binding proteins"/>
    <property type="match status" value="1"/>
</dbReference>
<dbReference type="PANTHER" id="PTHR30001:SF0">
    <property type="entry name" value="RIBONUCLEASE G"/>
    <property type="match status" value="1"/>
</dbReference>
<organism evidence="7 8">
    <name type="scientific">Mesobacillus zeae</name>
    <dbReference type="NCBI Taxonomy" id="1917180"/>
    <lineage>
        <taxon>Bacteria</taxon>
        <taxon>Bacillati</taxon>
        <taxon>Bacillota</taxon>
        <taxon>Bacilli</taxon>
        <taxon>Bacillales</taxon>
        <taxon>Bacillaceae</taxon>
        <taxon>Mesobacillus</taxon>
    </lineage>
</organism>
<comment type="cofactor">
    <cofactor evidence="1">
        <name>Mg(2+)</name>
        <dbReference type="ChEBI" id="CHEBI:18420"/>
    </cofactor>
</comment>
<evidence type="ECO:0000313" key="8">
    <source>
        <dbReference type="Proteomes" id="UP000265816"/>
    </source>
</evidence>
<sequence>MGKFLSKRGNILDRLIINTLTAEKRFASIKNGKAERLYIEQPGQQSQVGNIYLGIVEKVVPGMNAAFVNFGCEKSGYLHRDKLPSFVQEHGSKAEKQGRSISRYVHQGERLLIQVEKDAAGSKGARLTAVIELKGRHLVYMPSGKYVAVSKKHGNPELRKNMLQIGESIKTETEGLIFRTSAVNHEQKEIEQDLQELRDLFSDIQRKSDALKKPGLVHGKDYFYEELTGEIDRHRNAEIVSDDPEMRKKLAGYKSGQGTEANIVSYSGAENIFSFYGAEHEIDKALKRVVWLENGAYLIFDAAEALTIIDVNTGKFTGKNNLEETVFAANKLAAEEIARQIRLRDLGGMILIDFIDMKDQESREEVARILESALAEDKRRTRIAGFTLLGVLQLTRKKTKLSITEALTEKCRVCSGAGHVLSSETMAFRLERELWEYRGSDYEAVLVESDSEVANFFLANEGEHKIRLEQVLGLKISFLIADSPKPFYSVRKLGNVREIFESE</sequence>
<dbReference type="GO" id="GO:0003723">
    <property type="term" value="F:RNA binding"/>
    <property type="evidence" value="ECO:0007669"/>
    <property type="project" value="UniProtKB-KW"/>
</dbReference>
<dbReference type="Gene3D" id="3.40.1260.20">
    <property type="entry name" value="Ribonuclease E, catalytic domain"/>
    <property type="match status" value="1"/>
</dbReference>
<keyword evidence="8" id="KW-1185">Reference proteome</keyword>
<dbReference type="PANTHER" id="PTHR30001">
    <property type="entry name" value="RIBONUCLEASE"/>
    <property type="match status" value="1"/>
</dbReference>
<dbReference type="CDD" id="cd04453">
    <property type="entry name" value="S1_RNase_E"/>
    <property type="match status" value="1"/>
</dbReference>
<dbReference type="Proteomes" id="UP000265816">
    <property type="component" value="Unassembled WGS sequence"/>
</dbReference>
<keyword evidence="2" id="KW-0479">Metal-binding</keyword>
<dbReference type="Pfam" id="PF10150">
    <property type="entry name" value="RNase_E_G"/>
    <property type="match status" value="1"/>
</dbReference>
<dbReference type="AlphaFoldDB" id="A0A398B0E9"/>
<evidence type="ECO:0000256" key="1">
    <source>
        <dbReference type="ARBA" id="ARBA00001946"/>
    </source>
</evidence>
<keyword evidence="5" id="KW-0694">RNA-binding</keyword>
<dbReference type="SUPFAM" id="SSF50249">
    <property type="entry name" value="Nucleic acid-binding proteins"/>
    <property type="match status" value="1"/>
</dbReference>
<dbReference type="GO" id="GO:0005737">
    <property type="term" value="C:cytoplasm"/>
    <property type="evidence" value="ECO:0007669"/>
    <property type="project" value="TreeGrafter"/>
</dbReference>
<accession>A0A398B0E9</accession>
<dbReference type="InterPro" id="IPR019307">
    <property type="entry name" value="RNA-bd_AU-1/RNase_E/G"/>
</dbReference>
<proteinExistence type="predicted"/>
<evidence type="ECO:0000256" key="3">
    <source>
        <dbReference type="ARBA" id="ARBA00022801"/>
    </source>
</evidence>
<keyword evidence="4" id="KW-0460">Magnesium</keyword>
<keyword evidence="3" id="KW-0378">Hydrolase</keyword>
<feature type="domain" description="RNA-binding protein AU-1/Ribonuclease E/G" evidence="6">
    <location>
        <begin position="133"/>
        <end position="399"/>
    </location>
</feature>
<dbReference type="InterPro" id="IPR012340">
    <property type="entry name" value="NA-bd_OB-fold"/>
</dbReference>
<dbReference type="NCBIfam" id="TIGR00757">
    <property type="entry name" value="RNaseEG"/>
    <property type="match status" value="1"/>
</dbReference>
<dbReference type="InterPro" id="IPR004659">
    <property type="entry name" value="RNase_E/G"/>
</dbReference>